<reference evidence="2" key="1">
    <citation type="submission" date="2016-05" db="EMBL/GenBank/DDBJ databases">
        <authorList>
            <person name="Cock P.J.A."/>
            <person name="Cock P.J.A."/>
        </authorList>
    </citation>
    <scope>NUCLEOTIDE SEQUENCE</scope>
    <source>
        <strain evidence="2">PWN146_assembly</strain>
    </source>
</reference>
<dbReference type="InterPro" id="IPR003615">
    <property type="entry name" value="HNH_nuc"/>
</dbReference>
<protein>
    <submittedName>
        <fullName evidence="2">AP2 domain protein</fullName>
    </submittedName>
</protein>
<dbReference type="GO" id="GO:0003700">
    <property type="term" value="F:DNA-binding transcription factor activity"/>
    <property type="evidence" value="ECO:0007669"/>
    <property type="project" value="InterPro"/>
</dbReference>
<dbReference type="SUPFAM" id="SSF54060">
    <property type="entry name" value="His-Me finger endonucleases"/>
    <property type="match status" value="1"/>
</dbReference>
<name>A0A1C3HEJ3_SERMA</name>
<accession>A0A1C3HEJ3</accession>
<dbReference type="SUPFAM" id="SSF54171">
    <property type="entry name" value="DNA-binding domain"/>
    <property type="match status" value="1"/>
</dbReference>
<dbReference type="GO" id="GO:0003677">
    <property type="term" value="F:DNA binding"/>
    <property type="evidence" value="ECO:0007669"/>
    <property type="project" value="InterPro"/>
</dbReference>
<organism evidence="2">
    <name type="scientific">Serratia marcescens</name>
    <dbReference type="NCBI Taxonomy" id="615"/>
    <lineage>
        <taxon>Bacteria</taxon>
        <taxon>Pseudomonadati</taxon>
        <taxon>Pseudomonadota</taxon>
        <taxon>Gammaproteobacteria</taxon>
        <taxon>Enterobacterales</taxon>
        <taxon>Yersiniaceae</taxon>
        <taxon>Serratia</taxon>
    </lineage>
</organism>
<dbReference type="InterPro" id="IPR044925">
    <property type="entry name" value="His-Me_finger_sf"/>
</dbReference>
<sequence length="166" mass="18934">MKELDTLVVRALFNYDPDTGVLTNRVTRGNSKTAEKGGISTNRVVGGYKIVKIFGITHMEHTVCYVHHHGALPDGFIDHINRDRGDNRIANLRVVNRRQNNINTRIRSDNASGFKGVSFHKKSGKWMSYVSVNNKRHHLGYFDTPEQAHDARQRFISGDADFEYYS</sequence>
<feature type="domain" description="HNH nuclease" evidence="1">
    <location>
        <begin position="61"/>
        <end position="101"/>
    </location>
</feature>
<evidence type="ECO:0000313" key="2">
    <source>
        <dbReference type="EMBL" id="SAY43445.1"/>
    </source>
</evidence>
<dbReference type="Gene3D" id="3.30.730.10">
    <property type="entry name" value="AP2/ERF domain"/>
    <property type="match status" value="1"/>
</dbReference>
<dbReference type="EMBL" id="LT575490">
    <property type="protein sequence ID" value="SAY43445.1"/>
    <property type="molecule type" value="Genomic_DNA"/>
</dbReference>
<dbReference type="InterPro" id="IPR036955">
    <property type="entry name" value="AP2/ERF_dom_sf"/>
</dbReference>
<dbReference type="InterPro" id="IPR016177">
    <property type="entry name" value="DNA-bd_dom_sf"/>
</dbReference>
<gene>
    <name evidence="2" type="ORF">PWN146_02136</name>
</gene>
<dbReference type="Gene3D" id="3.90.75.20">
    <property type="match status" value="1"/>
</dbReference>
<proteinExistence type="predicted"/>
<evidence type="ECO:0000259" key="1">
    <source>
        <dbReference type="Pfam" id="PF13392"/>
    </source>
</evidence>
<dbReference type="Pfam" id="PF13392">
    <property type="entry name" value="HNH_3"/>
    <property type="match status" value="1"/>
</dbReference>
<dbReference type="AlphaFoldDB" id="A0A1C3HEJ3"/>